<dbReference type="PANTHER" id="PTHR10579:SF43">
    <property type="entry name" value="ZINC FINGER (C3HC4-TYPE RING FINGER) FAMILY PROTEIN"/>
    <property type="match status" value="1"/>
</dbReference>
<dbReference type="Pfam" id="PF13519">
    <property type="entry name" value="VWA_2"/>
    <property type="match status" value="1"/>
</dbReference>
<dbReference type="OrthoDB" id="9783818at2"/>
<gene>
    <name evidence="2" type="ORF">GHC57_08550</name>
</gene>
<dbReference type="PROSITE" id="PS50234">
    <property type="entry name" value="VWFA"/>
    <property type="match status" value="1"/>
</dbReference>
<comment type="caution">
    <text evidence="2">The sequence shown here is derived from an EMBL/GenBank/DDBJ whole genome shotgun (WGS) entry which is preliminary data.</text>
</comment>
<dbReference type="SMART" id="SM00327">
    <property type="entry name" value="VWA"/>
    <property type="match status" value="1"/>
</dbReference>
<dbReference type="InterPro" id="IPR002035">
    <property type="entry name" value="VWF_A"/>
</dbReference>
<dbReference type="Proteomes" id="UP000434582">
    <property type="component" value="Unassembled WGS sequence"/>
</dbReference>
<dbReference type="InterPro" id="IPR051266">
    <property type="entry name" value="CLCR"/>
</dbReference>
<dbReference type="PANTHER" id="PTHR10579">
    <property type="entry name" value="CALCIUM-ACTIVATED CHLORIDE CHANNEL REGULATOR"/>
    <property type="match status" value="1"/>
</dbReference>
<keyword evidence="3" id="KW-1185">Reference proteome</keyword>
<dbReference type="Gene3D" id="3.40.50.410">
    <property type="entry name" value="von Willebrand factor, type A domain"/>
    <property type="match status" value="1"/>
</dbReference>
<dbReference type="AlphaFoldDB" id="A0A7X2D2S1"/>
<evidence type="ECO:0000259" key="1">
    <source>
        <dbReference type="PROSITE" id="PS50234"/>
    </source>
</evidence>
<sequence>MSSEKGGVPMTVPGRLGRAALAVGLTALFATGLAPMASPGAARAQSAAEPARTVLVLDASGSMWQQIAGGHKITVAREVVGELLGTLPEDQTLGLWAYGHNRKGDCSDIEELVPAGTGNRDAIRAAVEGLNPKGKTPLSDAVRRAAEALRYEENAATVVLISDGRETCDRDPCAVANALEAAGIDFIAHVIGFDVNASEDQAQLRCLAENTGGTFRTADDAGSLKDALVEVTAAPAPTPAPEPAPEPEPAAPQVTLTAPATAPAGSRVPVSWDPTVDARDYVTIVPMGTPDDEVGNYKRASDRNQEVAVQAPAEPGLYEVRYVAQDGRQVLGRAPLELTRAAVTLTAPATAPAGSRVPVSWDPTVDAGDYVTIVPMGAPEDEIGNYKRASDRNHQVAVQAPAEPGLYEIRYVLNEGRRVMGRAPLELTNAAVTLTAPETAPAGSRVPVSWDPTVDAGDYVTIVPMGAPEDEIGNYKRASDHNQEVAVQAPAEPGLYEIRYVLNEGRRVMGRAPLELTSAAVTLTAPETAPAGSRVPVSWDPTVDAGDYVTIVPMGAPEDEIGPYKRASSRDQEAQVEAPSEPGLYELRYVLNEGRRVLGRTPLEVVPLSATITAPGEVVTGAALDLSWQGPGRRNDRVEMVPAGAAPDAAPLEQTRADRGDSARFTAPDDAGTYTLRYRLGETGAILGRAEVSVISVAASLTAPDTAAPGATIQVRWTGPGGAQDRIAVAAPDQGPFQWLGAASVRTDEGDGVALTLPGTPGAYELRYVDVANQAVLATRPITVE</sequence>
<name>A0A7X2D2S1_9PROT</name>
<evidence type="ECO:0000313" key="2">
    <source>
        <dbReference type="EMBL" id="MQX36564.1"/>
    </source>
</evidence>
<proteinExistence type="predicted"/>
<accession>A0A7X2D2S1</accession>
<reference evidence="2 3" key="1">
    <citation type="submission" date="2019-10" db="EMBL/GenBank/DDBJ databases">
        <title>Draft whole-genome sequence of the purple nonsulfur photosynthetic bacterium Roseospira navarrensis DSM 15114.</title>
        <authorList>
            <person name="Kyndt J.A."/>
            <person name="Meyer T.E."/>
        </authorList>
    </citation>
    <scope>NUCLEOTIDE SEQUENCE [LARGE SCALE GENOMIC DNA]</scope>
    <source>
        <strain evidence="2 3">DSM 15114</strain>
    </source>
</reference>
<dbReference type="EMBL" id="WIVE01000021">
    <property type="protein sequence ID" value="MQX36564.1"/>
    <property type="molecule type" value="Genomic_DNA"/>
</dbReference>
<evidence type="ECO:0000313" key="3">
    <source>
        <dbReference type="Proteomes" id="UP000434582"/>
    </source>
</evidence>
<feature type="domain" description="VWFA" evidence="1">
    <location>
        <begin position="52"/>
        <end position="231"/>
    </location>
</feature>
<dbReference type="InterPro" id="IPR036465">
    <property type="entry name" value="vWFA_dom_sf"/>
</dbReference>
<dbReference type="SUPFAM" id="SSF53300">
    <property type="entry name" value="vWA-like"/>
    <property type="match status" value="1"/>
</dbReference>
<organism evidence="2 3">
    <name type="scientific">Roseospira navarrensis</name>
    <dbReference type="NCBI Taxonomy" id="140058"/>
    <lineage>
        <taxon>Bacteria</taxon>
        <taxon>Pseudomonadati</taxon>
        <taxon>Pseudomonadota</taxon>
        <taxon>Alphaproteobacteria</taxon>
        <taxon>Rhodospirillales</taxon>
        <taxon>Rhodospirillaceae</taxon>
        <taxon>Roseospira</taxon>
    </lineage>
</organism>
<protein>
    <submittedName>
        <fullName evidence="2">VWA domain-containing protein</fullName>
    </submittedName>
</protein>